<evidence type="ECO:0000256" key="7">
    <source>
        <dbReference type="SAM" id="MobiDB-lite"/>
    </source>
</evidence>
<dbReference type="GO" id="GO:0005789">
    <property type="term" value="C:endoplasmic reticulum membrane"/>
    <property type="evidence" value="ECO:0007669"/>
    <property type="project" value="UniProtKB-SubCell"/>
</dbReference>
<feature type="region of interest" description="Disordered" evidence="7">
    <location>
        <begin position="1"/>
        <end position="29"/>
    </location>
</feature>
<evidence type="ECO:0000256" key="4">
    <source>
        <dbReference type="ARBA" id="ARBA00022989"/>
    </source>
</evidence>
<keyword evidence="6" id="KW-0444">Lipid biosynthesis</keyword>
<dbReference type="EC" id="1.3.1.70" evidence="6"/>
<keyword evidence="6" id="KW-0756">Sterol biosynthesis</keyword>
<evidence type="ECO:0000256" key="3">
    <source>
        <dbReference type="ARBA" id="ARBA00022692"/>
    </source>
</evidence>
<comment type="similarity">
    <text evidence="2 6">Belongs to the ERG4/ERG24 family.</text>
</comment>
<comment type="caution">
    <text evidence="6">Lacks conserved residue(s) required for the propagation of feature annotation.</text>
</comment>
<organism evidence="8 9">
    <name type="scientific">Denticeps clupeoides</name>
    <name type="common">denticle herring</name>
    <dbReference type="NCBI Taxonomy" id="299321"/>
    <lineage>
        <taxon>Eukaryota</taxon>
        <taxon>Metazoa</taxon>
        <taxon>Chordata</taxon>
        <taxon>Craniata</taxon>
        <taxon>Vertebrata</taxon>
        <taxon>Euteleostomi</taxon>
        <taxon>Actinopterygii</taxon>
        <taxon>Neopterygii</taxon>
        <taxon>Teleostei</taxon>
        <taxon>Clupei</taxon>
        <taxon>Clupeiformes</taxon>
        <taxon>Denticipitoidei</taxon>
        <taxon>Denticipitidae</taxon>
        <taxon>Denticeps</taxon>
    </lineage>
</organism>
<comment type="catalytic activity">
    <reaction evidence="6">
        <text>4,4-dimethyl-5alpha-cholesta-8,24-dien-3beta-ol + NADP(+) = 4,4-dimethyl-5alpha-cholesta-8,14,24-trien-3beta-ol + NADPH + H(+)</text>
        <dbReference type="Rhea" id="RHEA:18561"/>
        <dbReference type="ChEBI" id="CHEBI:15378"/>
        <dbReference type="ChEBI" id="CHEBI:17813"/>
        <dbReference type="ChEBI" id="CHEBI:18364"/>
        <dbReference type="ChEBI" id="CHEBI:57783"/>
        <dbReference type="ChEBI" id="CHEBI:58349"/>
        <dbReference type="EC" id="1.3.1.70"/>
    </reaction>
</comment>
<sequence length="435" mass="49306">MQIKQVNGHHRGKNEEDGDNRSQPHEEENQSVTRLLGVSLMMSPVLLVLYEGCRPPSEPWRLLGRAEAPLWDWNSLLIVVIYTALQAALYHLPLGYVAEGKLGKDGKRLTYNCNGIHAFLLSAALLVGMWYCGVFKAHSVTDRANSVVSACSLVAFVLAALLYVSSQEVFLRQKDNGSKFGNLVRKFTLGKMTDPRACNIDLKQFFMVRIGFIGWAMVDICYLLENTEEDVLPSLPLLLVSVFQLIYILDFLVDEETVLPTKEFTDEGIGFLMIQGEYVWIPFYSSTPAFFLLQRPAQISIYAATLLTLLFGVGFIFYHHSNEQKDGFRKNPNDPAFAKLETIQSPSGQKLLVSSWFGWVRHPNYLGDIMMNLAWSLPCGEFLMNMCLCFRTCVLLQVEPAAFQFKQILSPCRLYQHRPVPPMPRVHQPAKKTCY</sequence>
<dbReference type="GO" id="GO:0005637">
    <property type="term" value="C:nuclear inner membrane"/>
    <property type="evidence" value="ECO:0007669"/>
    <property type="project" value="TreeGrafter"/>
</dbReference>
<dbReference type="Proteomes" id="UP000694580">
    <property type="component" value="Chromosome 13"/>
</dbReference>
<reference evidence="8 9" key="1">
    <citation type="submission" date="2020-06" db="EMBL/GenBank/DDBJ databases">
        <authorList>
            <consortium name="Wellcome Sanger Institute Data Sharing"/>
        </authorList>
    </citation>
    <scope>NUCLEOTIDE SEQUENCE [LARGE SCALE GENOMIC DNA]</scope>
</reference>
<keyword evidence="6" id="KW-0443">Lipid metabolism</keyword>
<feature type="transmembrane region" description="Helical" evidence="6">
    <location>
        <begin position="206"/>
        <end position="225"/>
    </location>
</feature>
<evidence type="ECO:0000256" key="6">
    <source>
        <dbReference type="RuleBase" id="RU369120"/>
    </source>
</evidence>
<keyword evidence="6" id="KW-0560">Oxidoreductase</keyword>
<dbReference type="AlphaFoldDB" id="A0AAY4DTU6"/>
<reference evidence="8" key="2">
    <citation type="submission" date="2025-08" db="UniProtKB">
        <authorList>
            <consortium name="Ensembl"/>
        </authorList>
    </citation>
    <scope>IDENTIFICATION</scope>
</reference>
<feature type="transmembrane region" description="Helical" evidence="6">
    <location>
        <begin position="231"/>
        <end position="249"/>
    </location>
</feature>
<comment type="pathway">
    <text evidence="6">Steroid biosynthesis; cholesterol biosynthesis.</text>
</comment>
<feature type="transmembrane region" description="Helical" evidence="6">
    <location>
        <begin position="70"/>
        <end position="90"/>
    </location>
</feature>
<dbReference type="GO" id="GO:0006695">
    <property type="term" value="P:cholesterol biosynthetic process"/>
    <property type="evidence" value="ECO:0007669"/>
    <property type="project" value="UniProtKB-UniRule"/>
</dbReference>
<comment type="subcellular location">
    <subcellularLocation>
        <location evidence="6">Endoplasmic reticulum membrane</location>
        <topology evidence="6">Multi-pass membrane protein</topology>
    </subcellularLocation>
    <subcellularLocation>
        <location evidence="1">Membrane</location>
        <topology evidence="1">Multi-pass membrane protein</topology>
    </subcellularLocation>
    <subcellularLocation>
        <location evidence="6">Microsome membrane</location>
        <topology evidence="6">Multi-pass membrane protein</topology>
    </subcellularLocation>
</comment>
<reference evidence="8" key="3">
    <citation type="submission" date="2025-09" db="UniProtKB">
        <authorList>
            <consortium name="Ensembl"/>
        </authorList>
    </citation>
    <scope>IDENTIFICATION</scope>
</reference>
<dbReference type="PANTHER" id="PTHR21257">
    <property type="entry name" value="DELTA(14)-STEROL REDUCTASE"/>
    <property type="match status" value="1"/>
</dbReference>
<evidence type="ECO:0000256" key="2">
    <source>
        <dbReference type="ARBA" id="ARBA00005402"/>
    </source>
</evidence>
<evidence type="ECO:0000256" key="5">
    <source>
        <dbReference type="ARBA" id="ARBA00023136"/>
    </source>
</evidence>
<evidence type="ECO:0000256" key="1">
    <source>
        <dbReference type="ARBA" id="ARBA00004141"/>
    </source>
</evidence>
<dbReference type="PANTHER" id="PTHR21257:SF52">
    <property type="entry name" value="DELTA(14)-STEROL REDUCTASE TM7SF2"/>
    <property type="match status" value="1"/>
</dbReference>
<dbReference type="GO" id="GO:0050613">
    <property type="term" value="F:Delta14-sterol reductase activity"/>
    <property type="evidence" value="ECO:0007669"/>
    <property type="project" value="UniProtKB-UniRule"/>
</dbReference>
<keyword evidence="9" id="KW-1185">Reference proteome</keyword>
<keyword evidence="6" id="KW-0752">Steroid biosynthesis</keyword>
<keyword evidence="6" id="KW-0753">Steroid metabolism</keyword>
<comment type="function">
    <text evidence="6">Catalyzes the reduction of the C14-unsaturated bond of lanosterol, as part of the metabolic pathway leading to cholesterol biosynthesis.</text>
</comment>
<dbReference type="InterPro" id="IPR001171">
    <property type="entry name" value="ERG24_DHCR-like"/>
</dbReference>
<dbReference type="Gene3D" id="1.20.120.1630">
    <property type="match status" value="1"/>
</dbReference>
<keyword evidence="6" id="KW-1207">Sterol metabolism</keyword>
<feature type="compositionally biased region" description="Basic and acidic residues" evidence="7">
    <location>
        <begin position="13"/>
        <end position="28"/>
    </location>
</feature>
<keyword evidence="6" id="KW-0152">Cholesterol biosynthesis</keyword>
<proteinExistence type="inferred from homology"/>
<keyword evidence="6" id="KW-0256">Endoplasmic reticulum</keyword>
<evidence type="ECO:0000313" key="8">
    <source>
        <dbReference type="Ensembl" id="ENSDCDP00010047876.1"/>
    </source>
</evidence>
<gene>
    <name evidence="8" type="primary">si:ch1073-429i10.1</name>
</gene>
<protein>
    <recommendedName>
        <fullName evidence="6">Delta(14)-sterol reductase TM7SF2</fullName>
        <shortName evidence="6">Delta-14-SR</shortName>
        <ecNumber evidence="6">1.3.1.70</ecNumber>
    </recommendedName>
    <alternativeName>
        <fullName evidence="6">3-beta-hydroxysterol Delta (14)-reductase</fullName>
    </alternativeName>
    <alternativeName>
        <fullName evidence="6">C-14 sterol reductase</fullName>
    </alternativeName>
    <alternativeName>
        <fullName evidence="6">Sterol C14-reductase</fullName>
    </alternativeName>
    <alternativeName>
        <fullName evidence="6">Transmembrane 7 superfamily member 2</fullName>
    </alternativeName>
</protein>
<name>A0AAY4DTU6_9TELE</name>
<keyword evidence="4 6" id="KW-1133">Transmembrane helix</keyword>
<accession>A0AAY4DTU6</accession>
<evidence type="ECO:0000313" key="9">
    <source>
        <dbReference type="Proteomes" id="UP000694580"/>
    </source>
</evidence>
<feature type="transmembrane region" description="Helical" evidence="6">
    <location>
        <begin position="299"/>
        <end position="318"/>
    </location>
</feature>
<dbReference type="GeneTree" id="ENSGT00390000000417"/>
<keyword evidence="3 6" id="KW-0812">Transmembrane</keyword>
<keyword evidence="5 6" id="KW-0472">Membrane</keyword>
<feature type="transmembrane region" description="Helical" evidence="6">
    <location>
        <begin position="143"/>
        <end position="164"/>
    </location>
</feature>
<dbReference type="Ensembl" id="ENSDCDT00010058126.1">
    <property type="protein sequence ID" value="ENSDCDP00010047876.1"/>
    <property type="gene ID" value="ENSDCDG00010028883.1"/>
</dbReference>
<feature type="transmembrane region" description="Helical" evidence="6">
    <location>
        <begin position="111"/>
        <end position="131"/>
    </location>
</feature>
<keyword evidence="6" id="KW-0153">Cholesterol metabolism</keyword>
<dbReference type="Pfam" id="PF01222">
    <property type="entry name" value="ERG4_ERG24"/>
    <property type="match status" value="1"/>
</dbReference>